<evidence type="ECO:0000313" key="1">
    <source>
        <dbReference type="EMBL" id="MBW6531423.1"/>
    </source>
</evidence>
<dbReference type="Proteomes" id="UP000759103">
    <property type="component" value="Unassembled WGS sequence"/>
</dbReference>
<name>A0ABS7BP87_9SPHN</name>
<dbReference type="RefSeq" id="WP_219748803.1">
    <property type="nucleotide sequence ID" value="NZ_JAHXZN010000003.1"/>
</dbReference>
<proteinExistence type="predicted"/>
<accession>A0ABS7BP87</accession>
<protein>
    <submittedName>
        <fullName evidence="1">Uncharacterized protein</fullName>
    </submittedName>
</protein>
<comment type="caution">
    <text evidence="1">The sequence shown here is derived from an EMBL/GenBank/DDBJ whole genome shotgun (WGS) entry which is preliminary data.</text>
</comment>
<dbReference type="Gene3D" id="2.60.34.30">
    <property type="entry name" value="Competence, DNA-entry nuclease inhibitor, ComJ"/>
    <property type="match status" value="1"/>
</dbReference>
<reference evidence="1 2" key="1">
    <citation type="submission" date="2021-07" db="EMBL/GenBank/DDBJ databases">
        <title>Sphingomonas sp.</title>
        <authorList>
            <person name="Feng G."/>
            <person name="Li J."/>
            <person name="Pan M."/>
        </authorList>
    </citation>
    <scope>NUCLEOTIDE SEQUENCE [LARGE SCALE GENOMIC DNA]</scope>
    <source>
        <strain evidence="1 2">RRHST34</strain>
    </source>
</reference>
<evidence type="ECO:0000313" key="2">
    <source>
        <dbReference type="Proteomes" id="UP000759103"/>
    </source>
</evidence>
<gene>
    <name evidence="1" type="ORF">KZ820_11825</name>
</gene>
<dbReference type="EMBL" id="JAHXZN010000003">
    <property type="protein sequence ID" value="MBW6531423.1"/>
    <property type="molecule type" value="Genomic_DNA"/>
</dbReference>
<organism evidence="1 2">
    <name type="scientific">Sphingomonas citri</name>
    <dbReference type="NCBI Taxonomy" id="2862499"/>
    <lineage>
        <taxon>Bacteria</taxon>
        <taxon>Pseudomonadati</taxon>
        <taxon>Pseudomonadota</taxon>
        <taxon>Alphaproteobacteria</taxon>
        <taxon>Sphingomonadales</taxon>
        <taxon>Sphingomonadaceae</taxon>
        <taxon>Sphingomonas</taxon>
    </lineage>
</organism>
<sequence>MGELRRYEIFADYFQFYLWDGRYHPDDLGVFTDEECARHVKVAPHVVLIMPVRNMTVPVLLDLCDAAPADPDPIEWDHVVDVSLALPSGELELEGWQEEPIDRIPVAPGSYRVRVCMAGLDTLSENGLEGDDHYRLTLWPAPEAPIVVWKQHAPLPDRS</sequence>
<dbReference type="InterPro" id="IPR038691">
    <property type="entry name" value="ComJ_sf"/>
</dbReference>
<keyword evidence="2" id="KW-1185">Reference proteome</keyword>